<feature type="compositionally biased region" description="Basic and acidic residues" evidence="1">
    <location>
        <begin position="93"/>
        <end position="104"/>
    </location>
</feature>
<sequence length="219" mass="23857">MKKRGYVTSSSDETEEPNVNQLEQPESSRSGSKRAGKRKRARTETTEDFKGKGKITAGNNYQEEIERSESFKENMPMEIDSPNDSLVADMEIDSEKETPPERPAVKTCPPTSSTLSSGFTRSAPQSISQFVTAPVTKKPMPSTAGCAEWREATRDKQASTSCTEGTTDVLKHDKNMESCVVSLAKQLVSAIIRALIESGAVNANEESANQAKDTADDDN</sequence>
<gene>
    <name evidence="2" type="ORF">SLEP1_g37191</name>
</gene>
<feature type="compositionally biased region" description="Polar residues" evidence="1">
    <location>
        <begin position="7"/>
        <end position="25"/>
    </location>
</feature>
<feature type="region of interest" description="Disordered" evidence="1">
    <location>
        <begin position="199"/>
        <end position="219"/>
    </location>
</feature>
<feature type="compositionally biased region" description="Polar residues" evidence="1">
    <location>
        <begin position="109"/>
        <end position="125"/>
    </location>
</feature>
<organism evidence="2 3">
    <name type="scientific">Rubroshorea leprosula</name>
    <dbReference type="NCBI Taxonomy" id="152421"/>
    <lineage>
        <taxon>Eukaryota</taxon>
        <taxon>Viridiplantae</taxon>
        <taxon>Streptophyta</taxon>
        <taxon>Embryophyta</taxon>
        <taxon>Tracheophyta</taxon>
        <taxon>Spermatophyta</taxon>
        <taxon>Magnoliopsida</taxon>
        <taxon>eudicotyledons</taxon>
        <taxon>Gunneridae</taxon>
        <taxon>Pentapetalae</taxon>
        <taxon>rosids</taxon>
        <taxon>malvids</taxon>
        <taxon>Malvales</taxon>
        <taxon>Dipterocarpaceae</taxon>
        <taxon>Rubroshorea</taxon>
    </lineage>
</organism>
<evidence type="ECO:0000313" key="2">
    <source>
        <dbReference type="EMBL" id="GKV28100.1"/>
    </source>
</evidence>
<proteinExistence type="predicted"/>
<dbReference type="Proteomes" id="UP001054252">
    <property type="component" value="Unassembled WGS sequence"/>
</dbReference>
<reference evidence="2 3" key="1">
    <citation type="journal article" date="2021" name="Commun. Biol.">
        <title>The genome of Shorea leprosula (Dipterocarpaceae) highlights the ecological relevance of drought in aseasonal tropical rainforests.</title>
        <authorList>
            <person name="Ng K.K.S."/>
            <person name="Kobayashi M.J."/>
            <person name="Fawcett J.A."/>
            <person name="Hatakeyama M."/>
            <person name="Paape T."/>
            <person name="Ng C.H."/>
            <person name="Ang C.C."/>
            <person name="Tnah L.H."/>
            <person name="Lee C.T."/>
            <person name="Nishiyama T."/>
            <person name="Sese J."/>
            <person name="O'Brien M.J."/>
            <person name="Copetti D."/>
            <person name="Mohd Noor M.I."/>
            <person name="Ong R.C."/>
            <person name="Putra M."/>
            <person name="Sireger I.Z."/>
            <person name="Indrioko S."/>
            <person name="Kosugi Y."/>
            <person name="Izuno A."/>
            <person name="Isagi Y."/>
            <person name="Lee S.L."/>
            <person name="Shimizu K.K."/>
        </authorList>
    </citation>
    <scope>NUCLEOTIDE SEQUENCE [LARGE SCALE GENOMIC DNA]</scope>
    <source>
        <strain evidence="2">214</strain>
    </source>
</reference>
<feature type="compositionally biased region" description="Basic residues" evidence="1">
    <location>
        <begin position="31"/>
        <end position="41"/>
    </location>
</feature>
<name>A0AAV5KUE7_9ROSI</name>
<keyword evidence="3" id="KW-1185">Reference proteome</keyword>
<evidence type="ECO:0000256" key="1">
    <source>
        <dbReference type="SAM" id="MobiDB-lite"/>
    </source>
</evidence>
<protein>
    <submittedName>
        <fullName evidence="2">Uncharacterized protein</fullName>
    </submittedName>
</protein>
<dbReference type="AlphaFoldDB" id="A0AAV5KUE7"/>
<comment type="caution">
    <text evidence="2">The sequence shown here is derived from an EMBL/GenBank/DDBJ whole genome shotgun (WGS) entry which is preliminary data.</text>
</comment>
<feature type="compositionally biased region" description="Basic and acidic residues" evidence="1">
    <location>
        <begin position="42"/>
        <end position="51"/>
    </location>
</feature>
<accession>A0AAV5KUE7</accession>
<feature type="region of interest" description="Disordered" evidence="1">
    <location>
        <begin position="1"/>
        <end position="125"/>
    </location>
</feature>
<dbReference type="EMBL" id="BPVZ01000078">
    <property type="protein sequence ID" value="GKV28100.1"/>
    <property type="molecule type" value="Genomic_DNA"/>
</dbReference>
<evidence type="ECO:0000313" key="3">
    <source>
        <dbReference type="Proteomes" id="UP001054252"/>
    </source>
</evidence>